<dbReference type="Proteomes" id="UP000010931">
    <property type="component" value="Unassembled WGS sequence"/>
</dbReference>
<protein>
    <submittedName>
        <fullName evidence="2">Uncharacterized protein</fullName>
    </submittedName>
</protein>
<dbReference type="AlphaFoldDB" id="L7ET23"/>
<keyword evidence="3" id="KW-1185">Reference proteome</keyword>
<feature type="compositionally biased region" description="Basic and acidic residues" evidence="1">
    <location>
        <begin position="43"/>
        <end position="52"/>
    </location>
</feature>
<dbReference type="EMBL" id="AEJB01000630">
    <property type="protein sequence ID" value="ELP62147.1"/>
    <property type="molecule type" value="Genomic_DNA"/>
</dbReference>
<gene>
    <name evidence="2" type="ORF">STRTUCAR8_00214</name>
</gene>
<evidence type="ECO:0000256" key="1">
    <source>
        <dbReference type="SAM" id="MobiDB-lite"/>
    </source>
</evidence>
<reference evidence="2 3" key="1">
    <citation type="journal article" date="2011" name="Plasmid">
        <title>Streptomyces turgidiscabies Car8 contains a modular pathogenicity island that shares virulence genes with other actinobacterial plant pathogens.</title>
        <authorList>
            <person name="Huguet-Tapia J.C."/>
            <person name="Badger J.H."/>
            <person name="Loria R."/>
            <person name="Pettis G.S."/>
        </authorList>
    </citation>
    <scope>NUCLEOTIDE SEQUENCE [LARGE SCALE GENOMIC DNA]</scope>
    <source>
        <strain evidence="2 3">Car8</strain>
    </source>
</reference>
<evidence type="ECO:0000313" key="2">
    <source>
        <dbReference type="EMBL" id="ELP62147.1"/>
    </source>
</evidence>
<evidence type="ECO:0000313" key="3">
    <source>
        <dbReference type="Proteomes" id="UP000010931"/>
    </source>
</evidence>
<comment type="caution">
    <text evidence="2">The sequence shown here is derived from an EMBL/GenBank/DDBJ whole genome shotgun (WGS) entry which is preliminary data.</text>
</comment>
<proteinExistence type="predicted"/>
<sequence>MLDGTKQILYDCTAMTRHDDGQPAHQHRNLDDPDGNPTAIHLARQDVRPDGS</sequence>
<feature type="region of interest" description="Disordered" evidence="1">
    <location>
        <begin position="16"/>
        <end position="52"/>
    </location>
</feature>
<organism evidence="2 3">
    <name type="scientific">Streptomyces turgidiscabies (strain Car8)</name>
    <dbReference type="NCBI Taxonomy" id="698760"/>
    <lineage>
        <taxon>Bacteria</taxon>
        <taxon>Bacillati</taxon>
        <taxon>Actinomycetota</taxon>
        <taxon>Actinomycetes</taxon>
        <taxon>Kitasatosporales</taxon>
        <taxon>Streptomycetaceae</taxon>
        <taxon>Streptomyces</taxon>
    </lineage>
</organism>
<name>L7ET23_STRT8</name>
<dbReference type="PATRIC" id="fig|698760.3.peg.8911"/>
<accession>L7ET23</accession>